<evidence type="ECO:0000256" key="3">
    <source>
        <dbReference type="PROSITE-ProRule" id="PRU00335"/>
    </source>
</evidence>
<sequence length="218" mass="26177">MRGSERMKQTKQKVIDAAISLFNTKGYDGTSVRDIAKRADVNVANISYYFAGKQGLLEQLITDFLEGYIHVIETSFEQREYLSAKDVMVQMVRGILRYQFDNRELTRFFYRELSLDTTLIREVMTVYFSRERYYIEQIIKQGQMKQEFKKVSFTMFMTQLKGMMNMPFLYPQYISEVLHSFPSETFFLEMYTKEIEQWMERTLYKASMYYELPRAIHM</sequence>
<dbReference type="Proteomes" id="UP000001753">
    <property type="component" value="Chromosome"/>
</dbReference>
<dbReference type="SUPFAM" id="SSF48498">
    <property type="entry name" value="Tetracyclin repressor-like, C-terminal domain"/>
    <property type="match status" value="1"/>
</dbReference>
<gene>
    <name evidence="5" type="ORF">bcere0026_44080</name>
</gene>
<comment type="caution">
    <text evidence="5">The sequence shown here is derived from an EMBL/GenBank/DDBJ whole genome shotgun (WGS) entry which is preliminary data.</text>
</comment>
<evidence type="ECO:0000313" key="5">
    <source>
        <dbReference type="EMBL" id="EEL68653.1"/>
    </source>
</evidence>
<dbReference type="AlphaFoldDB" id="C2Y0C0"/>
<dbReference type="NCBIfam" id="NF037937">
    <property type="entry name" value="septum_RefZ"/>
    <property type="match status" value="1"/>
</dbReference>
<dbReference type="HOGENOM" id="CLU_069356_1_4_9"/>
<accession>C2Y0C0</accession>
<dbReference type="InterPro" id="IPR023772">
    <property type="entry name" value="DNA-bd_HTH_TetR-type_CS"/>
</dbReference>
<dbReference type="PROSITE" id="PS01081">
    <property type="entry name" value="HTH_TETR_1"/>
    <property type="match status" value="1"/>
</dbReference>
<feature type="domain" description="HTH tetR-type" evidence="4">
    <location>
        <begin position="8"/>
        <end position="68"/>
    </location>
</feature>
<dbReference type="SUPFAM" id="SSF46689">
    <property type="entry name" value="Homeodomain-like"/>
    <property type="match status" value="1"/>
</dbReference>
<feature type="DNA-binding region" description="H-T-H motif" evidence="3">
    <location>
        <begin position="31"/>
        <end position="50"/>
    </location>
</feature>
<dbReference type="PRINTS" id="PR00455">
    <property type="entry name" value="HTHTETR"/>
</dbReference>
<dbReference type="PANTHER" id="PTHR43479">
    <property type="entry name" value="ACREF/ENVCD OPERON REPRESSOR-RELATED"/>
    <property type="match status" value="1"/>
</dbReference>
<dbReference type="GO" id="GO:0003677">
    <property type="term" value="F:DNA binding"/>
    <property type="evidence" value="ECO:0007669"/>
    <property type="project" value="UniProtKB-UniRule"/>
</dbReference>
<evidence type="ECO:0000259" key="4">
    <source>
        <dbReference type="PROSITE" id="PS50977"/>
    </source>
</evidence>
<keyword evidence="1" id="KW-0678">Repressor</keyword>
<dbReference type="InterPro" id="IPR001647">
    <property type="entry name" value="HTH_TetR"/>
</dbReference>
<dbReference type="PANTHER" id="PTHR43479:SF11">
    <property type="entry name" value="ACREF_ENVCD OPERON REPRESSOR-RELATED"/>
    <property type="match status" value="1"/>
</dbReference>
<dbReference type="PROSITE" id="PS50977">
    <property type="entry name" value="HTH_TETR_2"/>
    <property type="match status" value="1"/>
</dbReference>
<proteinExistence type="predicted"/>
<dbReference type="InterPro" id="IPR036271">
    <property type="entry name" value="Tet_transcr_reg_TetR-rel_C_sf"/>
</dbReference>
<dbReference type="Pfam" id="PF00440">
    <property type="entry name" value="TetR_N"/>
    <property type="match status" value="1"/>
</dbReference>
<dbReference type="Gene3D" id="1.10.10.60">
    <property type="entry name" value="Homeodomain-like"/>
    <property type="match status" value="1"/>
</dbReference>
<evidence type="ECO:0000256" key="1">
    <source>
        <dbReference type="ARBA" id="ARBA00022491"/>
    </source>
</evidence>
<keyword evidence="2 3" id="KW-0238">DNA-binding</keyword>
<dbReference type="Gene3D" id="1.10.357.10">
    <property type="entry name" value="Tetracycline Repressor, domain 2"/>
    <property type="match status" value="1"/>
</dbReference>
<reference evidence="5" key="1">
    <citation type="journal article" date="2012" name="Genome Res.">
        <title>Genomic characterization of the Bacillus cereus sensu lato species: Backdrop to the evolution of Bacillus anthracis.</title>
        <authorList>
            <person name="Zwick M.E."/>
            <person name="Joseph S.J."/>
            <person name="Didelot X."/>
            <person name="Chen P.E."/>
            <person name="Bishop-Lilly K.A."/>
            <person name="Stewart A.C."/>
            <person name="Willner K."/>
            <person name="Nolan N."/>
            <person name="Lentz S."/>
            <person name="Thomason M.K."/>
            <person name="Sozhamannan S."/>
            <person name="Mateczun A.J."/>
            <person name="Du L."/>
            <person name="Read T.D."/>
        </authorList>
    </citation>
    <scope>NUCLEOTIDE SEQUENCE [LARGE SCALE GENOMIC DNA]</scope>
    <source>
        <strain evidence="5">AH603</strain>
    </source>
</reference>
<evidence type="ECO:0000256" key="2">
    <source>
        <dbReference type="ARBA" id="ARBA00023125"/>
    </source>
</evidence>
<dbReference type="InterPro" id="IPR050624">
    <property type="entry name" value="HTH-type_Tx_Regulator"/>
</dbReference>
<organism evidence="5">
    <name type="scientific">Bacillus mycoides</name>
    <dbReference type="NCBI Taxonomy" id="1405"/>
    <lineage>
        <taxon>Bacteria</taxon>
        <taxon>Bacillati</taxon>
        <taxon>Bacillota</taxon>
        <taxon>Bacilli</taxon>
        <taxon>Bacillales</taxon>
        <taxon>Bacillaceae</taxon>
        <taxon>Bacillus</taxon>
        <taxon>Bacillus cereus group</taxon>
    </lineage>
</organism>
<dbReference type="InterPro" id="IPR009057">
    <property type="entry name" value="Homeodomain-like_sf"/>
</dbReference>
<protein>
    <submittedName>
        <fullName evidence="5">Transcriptional regulator, TetR</fullName>
    </submittedName>
</protein>
<name>C2Y0C0_BACMY</name>
<dbReference type="EMBL" id="ACMP01000119">
    <property type="protein sequence ID" value="EEL68653.1"/>
    <property type="molecule type" value="Genomic_DNA"/>
</dbReference>